<evidence type="ECO:0000313" key="3">
    <source>
        <dbReference type="Proteomes" id="UP000435877"/>
    </source>
</evidence>
<dbReference type="Proteomes" id="UP000439591">
    <property type="component" value="Unassembled WGS sequence"/>
</dbReference>
<dbReference type="EMBL" id="CACSIM010000003">
    <property type="protein sequence ID" value="CAA0105670.1"/>
    <property type="molecule type" value="Genomic_DNA"/>
</dbReference>
<reference evidence="3 4" key="1">
    <citation type="submission" date="2019-11" db="EMBL/GenBank/DDBJ databases">
        <authorList>
            <person name="Holert J."/>
        </authorList>
    </citation>
    <scope>NUCLEOTIDE SEQUENCE [LARGE SCALE GENOMIC DNA]</scope>
    <source>
        <strain evidence="1">BC3_2A</strain>
        <strain evidence="2">SB11_1A</strain>
    </source>
</reference>
<organism evidence="1 4">
    <name type="scientific">Zhongshania aliphaticivorans</name>
    <dbReference type="NCBI Taxonomy" id="1470434"/>
    <lineage>
        <taxon>Bacteria</taxon>
        <taxon>Pseudomonadati</taxon>
        <taxon>Pseudomonadota</taxon>
        <taxon>Gammaproteobacteria</taxon>
        <taxon>Cellvibrionales</taxon>
        <taxon>Spongiibacteraceae</taxon>
        <taxon>Zhongshania</taxon>
    </lineage>
</organism>
<accession>A0A5S9PNM7</accession>
<name>A0A5S9PNM7_9GAMM</name>
<dbReference type="AlphaFoldDB" id="A0A5S9PNM7"/>
<proteinExistence type="predicted"/>
<sequence>MSAANALGISEVWCGEDSEVDGSPIELGMTVGSLGMMVG</sequence>
<dbReference type="EMBL" id="CACSIK010000002">
    <property type="protein sequence ID" value="CAA0105914.1"/>
    <property type="molecule type" value="Genomic_DNA"/>
</dbReference>
<evidence type="ECO:0000313" key="1">
    <source>
        <dbReference type="EMBL" id="CAA0105670.1"/>
    </source>
</evidence>
<evidence type="ECO:0000313" key="4">
    <source>
        <dbReference type="Proteomes" id="UP000439591"/>
    </source>
</evidence>
<gene>
    <name evidence="2" type="ORF">IHBHHGIJ_02897</name>
    <name evidence="1" type="ORF">KFEGEMFD_02269</name>
</gene>
<keyword evidence="3" id="KW-1185">Reference proteome</keyword>
<evidence type="ECO:0000313" key="2">
    <source>
        <dbReference type="EMBL" id="CAA0105914.1"/>
    </source>
</evidence>
<dbReference type="Proteomes" id="UP000435877">
    <property type="component" value="Unassembled WGS sequence"/>
</dbReference>
<protein>
    <submittedName>
        <fullName evidence="1">Uncharacterized protein</fullName>
    </submittedName>
</protein>